<feature type="compositionally biased region" description="Low complexity" evidence="1">
    <location>
        <begin position="2728"/>
        <end position="2738"/>
    </location>
</feature>
<dbReference type="Gene3D" id="1.25.10.10">
    <property type="entry name" value="Leucine-rich Repeat Variant"/>
    <property type="match status" value="2"/>
</dbReference>
<feature type="compositionally biased region" description="Acidic residues" evidence="1">
    <location>
        <begin position="2184"/>
        <end position="2196"/>
    </location>
</feature>
<dbReference type="InterPro" id="IPR012582">
    <property type="entry name" value="DNAPKcs_CC3"/>
</dbReference>
<feature type="region of interest" description="Disordered" evidence="1">
    <location>
        <begin position="3280"/>
        <end position="3303"/>
    </location>
</feature>
<dbReference type="OrthoDB" id="431717at2759"/>
<gene>
    <name evidence="3" type="ORF">KFL_002040160</name>
</gene>
<dbReference type="Pfam" id="PF08163">
    <property type="entry name" value="DNAPKcs_CC3"/>
    <property type="match status" value="2"/>
</dbReference>
<protein>
    <submittedName>
        <fullName evidence="3">Putative phosphatidylinositol kinase</fullName>
    </submittedName>
</protein>
<dbReference type="GO" id="GO:0006303">
    <property type="term" value="P:double-strand break repair via nonhomologous end joining"/>
    <property type="evidence" value="ECO:0007669"/>
    <property type="project" value="InterPro"/>
</dbReference>
<dbReference type="STRING" id="105231.A0A1Y1I9K6"/>
<feature type="region of interest" description="Disordered" evidence="1">
    <location>
        <begin position="2175"/>
        <end position="2196"/>
    </location>
</feature>
<feature type="compositionally biased region" description="Polar residues" evidence="1">
    <location>
        <begin position="2749"/>
        <end position="2763"/>
    </location>
</feature>
<dbReference type="Pfam" id="PF20500">
    <property type="entry name" value="DNA-PKcs_N"/>
    <property type="match status" value="2"/>
</dbReference>
<feature type="region of interest" description="Disordered" evidence="1">
    <location>
        <begin position="2718"/>
        <end position="2763"/>
    </location>
</feature>
<dbReference type="Proteomes" id="UP000054558">
    <property type="component" value="Unassembled WGS sequence"/>
</dbReference>
<dbReference type="InterPro" id="IPR046804">
    <property type="entry name" value="DNA-PKcs_N"/>
</dbReference>
<dbReference type="SMART" id="SM01344">
    <property type="entry name" value="NUC194"/>
    <property type="match status" value="1"/>
</dbReference>
<dbReference type="InterPro" id="IPR016024">
    <property type="entry name" value="ARM-type_fold"/>
</dbReference>
<dbReference type="Pfam" id="PF19704">
    <property type="entry name" value="DNAPKcs_CC5"/>
    <property type="match status" value="2"/>
</dbReference>
<name>A0A1Y1I9K6_KLENI</name>
<keyword evidence="4" id="KW-1185">Reference proteome</keyword>
<evidence type="ECO:0000313" key="3">
    <source>
        <dbReference type="EMBL" id="GAQ84758.1"/>
    </source>
</evidence>
<feature type="region of interest" description="Disordered" evidence="1">
    <location>
        <begin position="2979"/>
        <end position="3017"/>
    </location>
</feature>
<dbReference type="InterPro" id="IPR045581">
    <property type="entry name" value="DNAPKcs_CC5"/>
</dbReference>
<feature type="compositionally biased region" description="Polar residues" evidence="1">
    <location>
        <begin position="2718"/>
        <end position="2727"/>
    </location>
</feature>
<proteinExistence type="predicted"/>
<dbReference type="GO" id="GO:0016301">
    <property type="term" value="F:kinase activity"/>
    <property type="evidence" value="ECO:0007669"/>
    <property type="project" value="UniProtKB-KW"/>
</dbReference>
<feature type="region of interest" description="Disordered" evidence="1">
    <location>
        <begin position="873"/>
        <end position="895"/>
    </location>
</feature>
<dbReference type="Pfam" id="PF20502">
    <property type="entry name" value="DNAPKcs_CC1-2"/>
    <property type="match status" value="1"/>
</dbReference>
<dbReference type="EMBL" id="DF237153">
    <property type="protein sequence ID" value="GAQ84758.1"/>
    <property type="molecule type" value="Genomic_DNA"/>
</dbReference>
<evidence type="ECO:0000259" key="2">
    <source>
        <dbReference type="SMART" id="SM01344"/>
    </source>
</evidence>
<keyword evidence="3" id="KW-0418">Kinase</keyword>
<feature type="non-terminal residue" evidence="3">
    <location>
        <position position="3403"/>
    </location>
</feature>
<accession>A0A1Y1I9K6</accession>
<dbReference type="InterPro" id="IPR046803">
    <property type="entry name" value="DNAPKcs_CC1-2"/>
</dbReference>
<dbReference type="InterPro" id="IPR011989">
    <property type="entry name" value="ARM-like"/>
</dbReference>
<organism evidence="3 4">
    <name type="scientific">Klebsormidium nitens</name>
    <name type="common">Green alga</name>
    <name type="synonym">Ulothrix nitens</name>
    <dbReference type="NCBI Taxonomy" id="105231"/>
    <lineage>
        <taxon>Eukaryota</taxon>
        <taxon>Viridiplantae</taxon>
        <taxon>Streptophyta</taxon>
        <taxon>Klebsormidiophyceae</taxon>
        <taxon>Klebsormidiales</taxon>
        <taxon>Klebsormidiaceae</taxon>
        <taxon>Klebsormidium</taxon>
    </lineage>
</organism>
<feature type="compositionally biased region" description="Low complexity" evidence="1">
    <location>
        <begin position="3283"/>
        <end position="3300"/>
    </location>
</feature>
<reference evidence="3 4" key="1">
    <citation type="journal article" date="2014" name="Nat. Commun.">
        <title>Klebsormidium flaccidum genome reveals primary factors for plant terrestrial adaptation.</title>
        <authorList>
            <person name="Hori K."/>
            <person name="Maruyama F."/>
            <person name="Fujisawa T."/>
            <person name="Togashi T."/>
            <person name="Yamamoto N."/>
            <person name="Seo M."/>
            <person name="Sato S."/>
            <person name="Yamada T."/>
            <person name="Mori H."/>
            <person name="Tajima N."/>
            <person name="Moriyama T."/>
            <person name="Ikeuchi M."/>
            <person name="Watanabe M."/>
            <person name="Wada H."/>
            <person name="Kobayashi K."/>
            <person name="Saito M."/>
            <person name="Masuda T."/>
            <person name="Sasaki-Sekimoto Y."/>
            <person name="Mashiguchi K."/>
            <person name="Awai K."/>
            <person name="Shimojima M."/>
            <person name="Masuda S."/>
            <person name="Iwai M."/>
            <person name="Nobusawa T."/>
            <person name="Narise T."/>
            <person name="Kondo S."/>
            <person name="Saito H."/>
            <person name="Sato R."/>
            <person name="Murakawa M."/>
            <person name="Ihara Y."/>
            <person name="Oshima-Yamada Y."/>
            <person name="Ohtaka K."/>
            <person name="Satoh M."/>
            <person name="Sonobe K."/>
            <person name="Ishii M."/>
            <person name="Ohtani R."/>
            <person name="Kanamori-Sato M."/>
            <person name="Honoki R."/>
            <person name="Miyazaki D."/>
            <person name="Mochizuki H."/>
            <person name="Umetsu J."/>
            <person name="Higashi K."/>
            <person name="Shibata D."/>
            <person name="Kamiya Y."/>
            <person name="Sato N."/>
            <person name="Nakamura Y."/>
            <person name="Tabata S."/>
            <person name="Ida S."/>
            <person name="Kurokawa K."/>
            <person name="Ohta H."/>
        </authorList>
    </citation>
    <scope>NUCLEOTIDE SEQUENCE [LARGE SCALE GENOMIC DNA]</scope>
    <source>
        <strain evidence="3 4">NIES-2285</strain>
    </source>
</reference>
<dbReference type="GO" id="GO:0005634">
    <property type="term" value="C:nucleus"/>
    <property type="evidence" value="ECO:0007669"/>
    <property type="project" value="InterPro"/>
</dbReference>
<dbReference type="SUPFAM" id="SSF48371">
    <property type="entry name" value="ARM repeat"/>
    <property type="match status" value="2"/>
</dbReference>
<dbReference type="OMA" id="PSPMCRE"/>
<sequence>METTLVFYLTELREDAVKRSLGSAEELVRRVEDIADLCTNLTSEDELAFASSVLFDEDSGIFAFLEAALPEKALAKPREKALAFLAKYIEKVKDRIAPYALFIRKKCYDLYRRETSNSPKANTFDPLFLIIRLQLPLVTAENFAAADMGRQYFGDYRRMTTATLKSNTFVMLGLLVEYFPEALHDQIAPIMNLALTNLMAQAKSDKPEMLVMAGILDCVTSLLTHCDEGEFPGGSQENAQLLYKCVTDIVQKDDLTRYAVLRSALKLLSRHASLFRRRLLKDIMRKDPAAQSSDPDMLFEYFRRYSNHVNHQIRDAANHALEETLTQVSKAMLESDPATEPLVRHTYTELMKAVFGILNDPASSPRDVSLAIRAQGKLAGAILKFSGEEELRKALNRLLPFGARSTVSTGYGDDNLGHSVTLVGAFADMMVYLPSVEDSLISFISEVAGAIFFRYPLLWEKQKPAVHTAFVNMLCSLYPKGEAFTSFLNNIVRSSLVRTMSADDPAAPPDDPKKWPLYLELWTRILDQPVVLSAAQNPRKEEASSEADSETPVASRISVNAADYAHMRELVYDSLVQNMLTIVGGLDLRYDVRAPSKEAAAPSEEDEGKTSEDVEPELALESIIPLNPNDMRMFLTLVEFAQEFLQKCCVSFFPKWLYTFGRDVIALSDQYPLISGFYKLLAVAIRVGDALGYFAAESTSAEPDADGDVPMSEASPFLGVPPGDREQCTELFRKFLREVLVAKTHSLLPAGEIASPFPGVPPGDREQCTELFRKFLREVLVASRRYKLEHLAACLQMCLSAPTVLLEIRQLVGPMQSALTMGLSYQPLADLALDTLEGWLKNHFRELEPHLPEIVPLLNDYLAEVDTSGADQMSGAAGDEVAEKRNTADMTRTQARRQREARAKDMQASPFERLQLRVQRFLGRIGGHSHLLVPDVNLTKGDGQSALAWDVIKRIKFALPFRDEKPDIYLDPLLPRVVELAQSSTDRRTKVAASELLHAVSLYMIGTSAKAPLQRRGEELREEYQFQKIYRKLFPALLKLATDVEPVTQRLFSEFVKQIIRWFTSSKTREHPETMALLDAILEGLVDEDNGALREFSAGCFQEFMEWSIRHAPPEADNFVNVTSMLRRLYNRLDHPNPYQRLGATMALYRLYPLLVRQRGIVDRHIFELFFYCAKSLRLAEADSETIGTVRQMSRVVHCLQKLMLKFVDPLKKPRKDGRPMFATLDQFLGWLFTQTGRPQQRCSQQCMILFSALAPESAEGSAAVWFRSKLSPSTPLEALLEPFDVQHPLPPGASSPHELQQGLSSLLRSLRWYEWALSQQLLTVAELVPGQEVEETRPGHPVVCLRRFLSSTADETDDSALEAQLRSLTPSERESFHRTRCSTIMGVLSFIHQVVKRSLGESTLASVGVKNPSAQFQVPQWTDVVPVEDTSFHRLMCLLLLRPRRLGFVTSDLKQSDRLAKASMNLMRELAEASSGFKGGVGIALRSLMEEPGGSFDLGAVSLDEVLGVSGRAAGQGAAELLSLVRGYQQLFHAGALTSILPPKRLGELAEKLATAVFNLKRECPPPLRPVATAMLELATALGLSVGRLLDLVSDESEVVSGGGVPEAQGDTPPGMVRRVTTGALFLSNFSDVIVRRCVFQPRAALERIFSQTPRNGTMRALLGAILSHYLAGEDKLSRASVVDQMAANLRYLQRWTEPEASLEEKRAFLAIVGKLLVVDGGDPPRALAQPAARVVVPAYEAFLSQPAAPGENESERGLRVSLKREALGLLPFFLGPGVDGETRRRVLDSVRRLVAEHLLIQSRDLPQGSPQFNNYVRLLEGLLRALVASLSLGLLEELFPVLQFQGNTLRSRRIEEALGDFAGETARKDPKPLLELSLTLLHDGEKQPRLKKAVMDMVAVPALYAADESFLSEWFADKFEDFKRTLGKEYSYRTRTDAETEQTELTTRTAILSLLELMYLRLSAEQLREKCGVDKQKNVEMIRLCDDVIRGKERLKVMGIAAEQSPESAQAWRGIQQAAYGCLAALLIKTQGPNFFPRFLFKEGAKEGFLWSNVVDCDKVYDHFDVETAELGSARETLRGLRAERKARESRRMAAGAASQAAHATLSSQYINNTSATQGGGVISTFLGGQGARLGADGGAVLAGSQGGSLPLGGTQSDLSASMLPDAPSGVYEGFGEPAAPADEDSVVETSALDEDDFDQNPVMAVLLRVLEHLHQKQGGAEPAEMPPWMDAIHKSFTSPATPINVKLLLAKAIVRARKLFQPFKREWFAPLIEIFTADPSRSGGASFHYFLRDVCIVLLQWDLAKPPNPSKATDLIGHLMRVSAHPTRAVLSANIDVIRLFLAEWKSDVSVDKRVILRYLAADGSDAKVKKTAGLQLFGVLIAVGMKIYDSIEDAAIPEKEVYGRLLECLGFKAKEVYEAAAEVIGAALFERDKTPDRDQSLLERPLHQRLLSLYRENSATKATFYNIAAKICGRFPKFVEKWASKVAGDVMSLPGDFKILVLNMLLGYAANLLELFEYLTPALRSLLEHRDEQAQLKTLQILEAILPSISRERVETVLLPILCPVFSRHDNPECRREFYRILEFLFRPAPDGKGMPDHPQVQRHLLTGLCDPADELREEAQFFWGLQLSQEMPARLVELLGRLYEPELEDKWAQYSDKMLLNLCEASTDYSRPLFDQPLAECHFSEYNIDTAFTGRSLPMTPLFSQSQTATLQELGSQAPAPSQTQTGGRTQQQPLPPGMIRATQGPSQSLSQGGTFAPSLSQGDFVSSSLMATQSGGFRGGFSQVGLTQGVTQGLGGARRGGALWDTQTNVQRRILKPRTSQVLQGVLGARRRREARASAQAGARVHKVTMMRSYRTGELPDIQIKTEDVLKPLMALAERDPLVARTLSAGLFRGAFALPSTALRDGENDVRRPVREGVAAALARTRARTSFVASLHAICLEDPKMRVEARSLGDASLRSMNYHSGILVLENQLLDQSQDEGEERGSRSKRQKGRGGQAVPRGGQGEGGEEEQETWLQLARLYREIGEDDIVLGVLQEKVARLESTREALQAQIAGDYTRAWQGYDKALNEMDEMDQDSPEYSKLEADVCYNQRLECLESLTRWQELVDESLEQVTEYDAHGRPMDADTQKLWADENRDPYLRLFVLSASKVPTQHVALQEFLEASMDDPAKRARLTDDFGLQLTAMALAGGSTIARASTSPTATATSAGSGARCTRSPWGPGMLRINGCRARRSPQVGPSWKDNAEQLQIMVEFDEFLSFVSSSSGDQLAAVTARTGPLPSSSGRSLPGGLLNPDNKDPLRQVGDLLDTWQHRWPSWEHDRVGVWDDVVRHRALCLERAKGHMGMLAQAGHVANYDGTKLAADLAASSSSYFKQAAAGLRKRGEYDVAQDYLKDGEA</sequence>
<evidence type="ECO:0000313" key="4">
    <source>
        <dbReference type="Proteomes" id="UP000054558"/>
    </source>
</evidence>
<evidence type="ECO:0000256" key="1">
    <source>
        <dbReference type="SAM" id="MobiDB-lite"/>
    </source>
</evidence>
<feature type="domain" description="DNA-dependent protein kinase catalytic subunit CC3" evidence="2">
    <location>
        <begin position="1890"/>
        <end position="2317"/>
    </location>
</feature>
<keyword evidence="3" id="KW-0808">Transferase</keyword>